<feature type="domain" description="Aldehyde oxidase/xanthine dehydrogenase first molybdopterin binding" evidence="11">
    <location>
        <begin position="1"/>
        <end position="97"/>
    </location>
</feature>
<sequence length="371" mass="41715">VGFSDEGLLQSVSVEICSDIGNEGSEISCFIAILALSNVYYCPNWKIEGYQAITDTPPNTWCRAPGHAQATGILENIIERVAFELNKDPLEVRELNFISPERPDFLSQRNGENLAHTTIFPLLKTQAQIHSRRNEILKFNKENKWKKRGISVIPLHFPYEVFPFFVYNVQVVIYEYDGTVAIKHGGVEMGQGINIKIAQVAARILDIPLDLIKVKSHDNFVNANSVFTAASLTSDVNAHGVKVCCEKLRSRIDEVAEKHNIEKDMSTWTTLIKKCFQEQIDLSERYFTLSKEHPKSYDIWGATCIEIRRCDIIEDCGRSLNPSVDVGQVEGAFEYKPPSALDIPVDFRVSLLPKGDNEGGVLGSKGYKQFK</sequence>
<evidence type="ECO:0000256" key="6">
    <source>
        <dbReference type="ARBA" id="ARBA00022723"/>
    </source>
</evidence>
<keyword evidence="7" id="KW-0560">Oxidoreductase</keyword>
<dbReference type="GO" id="GO:0051537">
    <property type="term" value="F:2 iron, 2 sulfur cluster binding"/>
    <property type="evidence" value="ECO:0007669"/>
    <property type="project" value="UniProtKB-KW"/>
</dbReference>
<keyword evidence="14" id="KW-1185">Reference proteome</keyword>
<evidence type="ECO:0000313" key="14">
    <source>
        <dbReference type="Proteomes" id="UP000326759"/>
    </source>
</evidence>
<dbReference type="Proteomes" id="UP000326759">
    <property type="component" value="Unassembled WGS sequence"/>
</dbReference>
<keyword evidence="5" id="KW-0001">2Fe-2S</keyword>
<dbReference type="GO" id="GO:0005506">
    <property type="term" value="F:iron ion binding"/>
    <property type="evidence" value="ECO:0007669"/>
    <property type="project" value="InterPro"/>
</dbReference>
<keyword evidence="6" id="KW-0479">Metal-binding</keyword>
<evidence type="ECO:0000259" key="12">
    <source>
        <dbReference type="Pfam" id="PF20256"/>
    </source>
</evidence>
<dbReference type="PANTHER" id="PTHR11908:SF132">
    <property type="entry name" value="ALDEHYDE OXIDASE 1-RELATED"/>
    <property type="match status" value="1"/>
</dbReference>
<dbReference type="SUPFAM" id="SSF56003">
    <property type="entry name" value="Molybdenum cofactor-binding domain"/>
    <property type="match status" value="1"/>
</dbReference>
<dbReference type="AlphaFoldDB" id="A0A5N5TLJ9"/>
<keyword evidence="8" id="KW-0408">Iron</keyword>
<evidence type="ECO:0000256" key="2">
    <source>
        <dbReference type="ARBA" id="ARBA00001974"/>
    </source>
</evidence>
<comment type="cofactor">
    <cofactor evidence="10">
        <name>[2Fe-2S] cluster</name>
        <dbReference type="ChEBI" id="CHEBI:190135"/>
    </cofactor>
</comment>
<dbReference type="PANTHER" id="PTHR11908">
    <property type="entry name" value="XANTHINE DEHYDROGENASE"/>
    <property type="match status" value="1"/>
</dbReference>
<evidence type="ECO:0000313" key="13">
    <source>
        <dbReference type="EMBL" id="KAB7507054.1"/>
    </source>
</evidence>
<dbReference type="InterPro" id="IPR008274">
    <property type="entry name" value="AldOxase/xan_DH_MoCoBD1"/>
</dbReference>
<accession>A0A5N5TLJ9</accession>
<evidence type="ECO:0000256" key="5">
    <source>
        <dbReference type="ARBA" id="ARBA00022714"/>
    </source>
</evidence>
<comment type="cofactor">
    <cofactor evidence="2">
        <name>FAD</name>
        <dbReference type="ChEBI" id="CHEBI:57692"/>
    </cofactor>
</comment>
<evidence type="ECO:0000256" key="1">
    <source>
        <dbReference type="ARBA" id="ARBA00001924"/>
    </source>
</evidence>
<name>A0A5N5TLJ9_9CRUS</name>
<organism evidence="13 14">
    <name type="scientific">Armadillidium nasatum</name>
    <dbReference type="NCBI Taxonomy" id="96803"/>
    <lineage>
        <taxon>Eukaryota</taxon>
        <taxon>Metazoa</taxon>
        <taxon>Ecdysozoa</taxon>
        <taxon>Arthropoda</taxon>
        <taxon>Crustacea</taxon>
        <taxon>Multicrustacea</taxon>
        <taxon>Malacostraca</taxon>
        <taxon>Eumalacostraca</taxon>
        <taxon>Peracarida</taxon>
        <taxon>Isopoda</taxon>
        <taxon>Oniscidea</taxon>
        <taxon>Crinocheta</taxon>
        <taxon>Armadillidiidae</taxon>
        <taxon>Armadillidium</taxon>
    </lineage>
</organism>
<dbReference type="OrthoDB" id="8300278at2759"/>
<comment type="cofactor">
    <cofactor evidence="1">
        <name>Mo-molybdopterin</name>
        <dbReference type="ChEBI" id="CHEBI:71302"/>
    </cofactor>
</comment>
<evidence type="ECO:0000256" key="10">
    <source>
        <dbReference type="ARBA" id="ARBA00034078"/>
    </source>
</evidence>
<evidence type="ECO:0000259" key="11">
    <source>
        <dbReference type="Pfam" id="PF02738"/>
    </source>
</evidence>
<dbReference type="EMBL" id="SEYY01000528">
    <property type="protein sequence ID" value="KAB7507054.1"/>
    <property type="molecule type" value="Genomic_DNA"/>
</dbReference>
<gene>
    <name evidence="13" type="ORF">Anas_02027</name>
</gene>
<evidence type="ECO:0000256" key="8">
    <source>
        <dbReference type="ARBA" id="ARBA00023004"/>
    </source>
</evidence>
<proteinExistence type="inferred from homology"/>
<dbReference type="InterPro" id="IPR016208">
    <property type="entry name" value="Ald_Oxase/xanthine_DH-like"/>
</dbReference>
<evidence type="ECO:0000256" key="7">
    <source>
        <dbReference type="ARBA" id="ARBA00023002"/>
    </source>
</evidence>
<keyword evidence="9" id="KW-0411">Iron-sulfur</keyword>
<dbReference type="GO" id="GO:0016491">
    <property type="term" value="F:oxidoreductase activity"/>
    <property type="evidence" value="ECO:0007669"/>
    <property type="project" value="UniProtKB-KW"/>
</dbReference>
<evidence type="ECO:0000256" key="3">
    <source>
        <dbReference type="ARBA" id="ARBA00006849"/>
    </source>
</evidence>
<feature type="non-terminal residue" evidence="13">
    <location>
        <position position="1"/>
    </location>
</feature>
<comment type="similarity">
    <text evidence="3">Belongs to the xanthine dehydrogenase family.</text>
</comment>
<dbReference type="InterPro" id="IPR037165">
    <property type="entry name" value="AldOxase/xan_DH_Mopterin-bd_sf"/>
</dbReference>
<dbReference type="Pfam" id="PF02738">
    <property type="entry name" value="MoCoBD_1"/>
    <property type="match status" value="1"/>
</dbReference>
<comment type="caution">
    <text evidence="13">The sequence shown here is derived from an EMBL/GenBank/DDBJ whole genome shotgun (WGS) entry which is preliminary data.</text>
</comment>
<dbReference type="Pfam" id="PF20256">
    <property type="entry name" value="MoCoBD_2"/>
    <property type="match status" value="1"/>
</dbReference>
<keyword evidence="4" id="KW-0500">Molybdenum</keyword>
<dbReference type="Gene3D" id="3.30.365.10">
    <property type="entry name" value="Aldehyde oxidase/xanthine dehydrogenase, molybdopterin binding domain"/>
    <property type="match status" value="4"/>
</dbReference>
<protein>
    <submittedName>
        <fullName evidence="13">Uncharacterized protein</fullName>
    </submittedName>
</protein>
<dbReference type="FunFam" id="3.30.365.10:FF:000002">
    <property type="entry name" value="Xanthine dehydrogenase oxidase"/>
    <property type="match status" value="1"/>
</dbReference>
<evidence type="ECO:0000256" key="4">
    <source>
        <dbReference type="ARBA" id="ARBA00022505"/>
    </source>
</evidence>
<dbReference type="InterPro" id="IPR046867">
    <property type="entry name" value="AldOxase/xan_DH_MoCoBD2"/>
</dbReference>
<reference evidence="13 14" key="1">
    <citation type="journal article" date="2019" name="PLoS Biol.">
        <title>Sex chromosomes control vertical transmission of feminizing Wolbachia symbionts in an isopod.</title>
        <authorList>
            <person name="Becking T."/>
            <person name="Chebbi M.A."/>
            <person name="Giraud I."/>
            <person name="Moumen B."/>
            <person name="Laverre T."/>
            <person name="Caubet Y."/>
            <person name="Peccoud J."/>
            <person name="Gilbert C."/>
            <person name="Cordaux R."/>
        </authorList>
    </citation>
    <scope>NUCLEOTIDE SEQUENCE [LARGE SCALE GENOMIC DNA]</scope>
    <source>
        <strain evidence="13">ANa2</strain>
        <tissue evidence="13">Whole body excluding digestive tract and cuticle</tissue>
    </source>
</reference>
<evidence type="ECO:0000256" key="9">
    <source>
        <dbReference type="ARBA" id="ARBA00023014"/>
    </source>
</evidence>
<feature type="domain" description="Aldehyde oxidase/xanthine dehydrogenase second molybdopterin binding" evidence="12">
    <location>
        <begin position="124"/>
        <end position="333"/>
    </location>
</feature>